<proteinExistence type="inferred from homology"/>
<keyword evidence="7" id="KW-1185">Reference proteome</keyword>
<dbReference type="GO" id="GO:0010628">
    <property type="term" value="P:positive regulation of gene expression"/>
    <property type="evidence" value="ECO:0007669"/>
    <property type="project" value="TreeGrafter"/>
</dbReference>
<comment type="similarity">
    <text evidence="1">Belongs to the LysR transcriptional regulatory family.</text>
</comment>
<dbReference type="PANTHER" id="PTHR30427">
    <property type="entry name" value="TRANSCRIPTIONAL ACTIVATOR PROTEIN LYSR"/>
    <property type="match status" value="1"/>
</dbReference>
<feature type="domain" description="HTH lysR-type" evidence="5">
    <location>
        <begin position="2"/>
        <end position="59"/>
    </location>
</feature>
<evidence type="ECO:0000256" key="3">
    <source>
        <dbReference type="ARBA" id="ARBA00023125"/>
    </source>
</evidence>
<evidence type="ECO:0000256" key="1">
    <source>
        <dbReference type="ARBA" id="ARBA00009437"/>
    </source>
</evidence>
<evidence type="ECO:0000259" key="5">
    <source>
        <dbReference type="PROSITE" id="PS50931"/>
    </source>
</evidence>
<dbReference type="InterPro" id="IPR036390">
    <property type="entry name" value="WH_DNA-bd_sf"/>
</dbReference>
<keyword evidence="4" id="KW-0804">Transcription</keyword>
<evidence type="ECO:0000313" key="6">
    <source>
        <dbReference type="EMBL" id="KLK94654.1"/>
    </source>
</evidence>
<reference evidence="6 7" key="1">
    <citation type="submission" date="2015-05" db="EMBL/GenBank/DDBJ databases">
        <title>Draft genome sequence of Microvirga vignae strain BR3299, a novel nitrogen fixing bacteria isolated from Brazil semi-aired region.</title>
        <authorList>
            <person name="Zilli J.E."/>
            <person name="Passos S.R."/>
            <person name="Leite J."/>
            <person name="Baldani J.I."/>
            <person name="Xavier G.R."/>
            <person name="Rumjaneck N.G."/>
            <person name="Simoes-Araujo J.L."/>
        </authorList>
    </citation>
    <scope>NUCLEOTIDE SEQUENCE [LARGE SCALE GENOMIC DNA]</scope>
    <source>
        <strain evidence="6 7">BR3299</strain>
    </source>
</reference>
<dbReference type="InterPro" id="IPR036388">
    <property type="entry name" value="WH-like_DNA-bd_sf"/>
</dbReference>
<dbReference type="OrthoDB" id="8479870at2"/>
<sequence>MMNLRQMEVFYAIMVTGSVTGAAQLLNVTQPAISTVLKHCESRLKMKLFHRVGGRLQPTNEAQAIFPDVAEIFGRIEAVGRLTQDLVGGRLGTLPLAAAFPIANGYLAKAVATFVAKRPQVRCTLQSLTSPQVLDRVINREVELGIAHEPIISSAVDTEVLMSWSIACVMPDDHPLAERDEINIKDLAPYPIITYLPQIVFRPYVDRALSEAGIAPNIVVQVSVSLTGIMLARFGAGVALVDPLLVSTMGIPGLVVRNSNPRIEARTLLIRPKAAPQSVVVNDFIDHLKQTIREEHL</sequence>
<evidence type="ECO:0000256" key="2">
    <source>
        <dbReference type="ARBA" id="ARBA00023015"/>
    </source>
</evidence>
<dbReference type="Pfam" id="PF00126">
    <property type="entry name" value="HTH_1"/>
    <property type="match status" value="1"/>
</dbReference>
<comment type="caution">
    <text evidence="6">The sequence shown here is derived from an EMBL/GenBank/DDBJ whole genome shotgun (WGS) entry which is preliminary data.</text>
</comment>
<dbReference type="Gene3D" id="3.40.190.290">
    <property type="match status" value="1"/>
</dbReference>
<keyword evidence="3" id="KW-0238">DNA-binding</keyword>
<dbReference type="SUPFAM" id="SSF53850">
    <property type="entry name" value="Periplasmic binding protein-like II"/>
    <property type="match status" value="1"/>
</dbReference>
<evidence type="ECO:0000256" key="4">
    <source>
        <dbReference type="ARBA" id="ARBA00023163"/>
    </source>
</evidence>
<keyword evidence="2" id="KW-0805">Transcription regulation</keyword>
<name>A0A0H1RHV6_9HYPH</name>
<evidence type="ECO:0000313" key="7">
    <source>
        <dbReference type="Proteomes" id="UP000035489"/>
    </source>
</evidence>
<protein>
    <submittedName>
        <fullName evidence="6">LysR family transcriptional regulator</fullName>
    </submittedName>
</protein>
<dbReference type="GO" id="GO:0003700">
    <property type="term" value="F:DNA-binding transcription factor activity"/>
    <property type="evidence" value="ECO:0007669"/>
    <property type="project" value="InterPro"/>
</dbReference>
<dbReference type="Gene3D" id="1.10.10.10">
    <property type="entry name" value="Winged helix-like DNA-binding domain superfamily/Winged helix DNA-binding domain"/>
    <property type="match status" value="1"/>
</dbReference>
<dbReference type="SUPFAM" id="SSF46785">
    <property type="entry name" value="Winged helix' DNA-binding domain"/>
    <property type="match status" value="1"/>
</dbReference>
<dbReference type="EMBL" id="LCYG01000008">
    <property type="protein sequence ID" value="KLK94654.1"/>
    <property type="molecule type" value="Genomic_DNA"/>
</dbReference>
<dbReference type="GO" id="GO:0043565">
    <property type="term" value="F:sequence-specific DNA binding"/>
    <property type="evidence" value="ECO:0007669"/>
    <property type="project" value="TreeGrafter"/>
</dbReference>
<gene>
    <name evidence="6" type="ORF">AA309_02415</name>
</gene>
<dbReference type="Pfam" id="PF03466">
    <property type="entry name" value="LysR_substrate"/>
    <property type="match status" value="1"/>
</dbReference>
<dbReference type="InterPro" id="IPR005119">
    <property type="entry name" value="LysR_subst-bd"/>
</dbReference>
<organism evidence="6 7">
    <name type="scientific">Microvirga vignae</name>
    <dbReference type="NCBI Taxonomy" id="1225564"/>
    <lineage>
        <taxon>Bacteria</taxon>
        <taxon>Pseudomonadati</taxon>
        <taxon>Pseudomonadota</taxon>
        <taxon>Alphaproteobacteria</taxon>
        <taxon>Hyphomicrobiales</taxon>
        <taxon>Methylobacteriaceae</taxon>
        <taxon>Microvirga</taxon>
    </lineage>
</organism>
<dbReference type="RefSeq" id="WP_047187390.1">
    <property type="nucleotide sequence ID" value="NZ_LCYG01000008.1"/>
</dbReference>
<dbReference type="PROSITE" id="PS50931">
    <property type="entry name" value="HTH_LYSR"/>
    <property type="match status" value="1"/>
</dbReference>
<dbReference type="AlphaFoldDB" id="A0A0H1RHV6"/>
<dbReference type="Proteomes" id="UP000035489">
    <property type="component" value="Unassembled WGS sequence"/>
</dbReference>
<dbReference type="PATRIC" id="fig|1225564.3.peg.6553"/>
<dbReference type="STRING" id="1225564.AA309_02415"/>
<dbReference type="PANTHER" id="PTHR30427:SF1">
    <property type="entry name" value="TRANSCRIPTIONAL ACTIVATOR PROTEIN LYSR"/>
    <property type="match status" value="1"/>
</dbReference>
<accession>A0A0H1RHV6</accession>
<dbReference type="InterPro" id="IPR000847">
    <property type="entry name" value="LysR_HTH_N"/>
</dbReference>